<feature type="domain" description="DUS-like FMN-binding" evidence="13">
    <location>
        <begin position="15"/>
        <end position="246"/>
    </location>
</feature>
<evidence type="ECO:0000256" key="4">
    <source>
        <dbReference type="ARBA" id="ARBA00022643"/>
    </source>
</evidence>
<feature type="site" description="Interacts with tRNA" evidence="9">
    <location>
        <position position="187"/>
    </location>
</feature>
<feature type="binding site" evidence="9 12">
    <location>
        <begin position="234"/>
        <end position="235"/>
    </location>
    <ligand>
        <name>FMN</name>
        <dbReference type="ChEBI" id="CHEBI:58210"/>
    </ligand>
</feature>
<feature type="site" description="Interacts with tRNA; defines subfamily-specific binding signature" evidence="9">
    <location>
        <position position="315"/>
    </location>
</feature>
<comment type="cofactor">
    <cofactor evidence="1 9 10 12">
        <name>FMN</name>
        <dbReference type="ChEBI" id="CHEBI:58210"/>
    </cofactor>
</comment>
<evidence type="ECO:0000313" key="15">
    <source>
        <dbReference type="Proteomes" id="UP000241193"/>
    </source>
</evidence>
<keyword evidence="2 9" id="KW-0820">tRNA-binding</keyword>
<comment type="function">
    <text evidence="9">Catalyzes the synthesis of 5,6-dihydrouridine (D), a modified base found in the D-loop of most tRNAs, via the reduction of the C5-C6 double bond in target uridines. Specifically modifies U16 in tRNAs.</text>
</comment>
<feature type="site" description="Interacts with tRNA; defines subfamily-specific binding signature" evidence="9">
    <location>
        <position position="294"/>
    </location>
</feature>
<sequence length="341" mass="36409">MRAHPSALFPSVRLLLAPMEGLLDHALREVLSCAGGYDLAVTEFARVSATALPARFFRRISPELDAGGRTLAGTPVRVQLLGSDAALMAASAARLATLGPAGIDLNFGCPAPTVNRHRGGAALLGEPELLHRIAVAVRAAMPQGLPLTAKMRLGIDDCGRALDCARALAAGGVAELVVHARTRAEGYRPPAHWEWVGRIADVVDIPVVANGEVWSEADWRRCREVSGVADVMLGRGAVADPFLARRIRAGDALGGRDLDAARAAEWAQLQPLLAQFWVRVLSRVEARHAPGRLKQWVGLLRRNYAQAEALFAALRTVRGLAESEAVLRAHGIHPERGLLAA</sequence>
<dbReference type="Pfam" id="PF01207">
    <property type="entry name" value="Dus"/>
    <property type="match status" value="1"/>
</dbReference>
<keyword evidence="15" id="KW-1185">Reference proteome</keyword>
<accession>A0A2T4IBU9</accession>
<name>A0A2T4IBU9_9RHOO</name>
<evidence type="ECO:0000256" key="8">
    <source>
        <dbReference type="ARBA" id="ARBA00023002"/>
    </source>
</evidence>
<evidence type="ECO:0000256" key="1">
    <source>
        <dbReference type="ARBA" id="ARBA00001917"/>
    </source>
</evidence>
<feature type="site" description="Interacts with tRNA; defines subfamily-specific binding signature" evidence="9">
    <location>
        <position position="292"/>
    </location>
</feature>
<comment type="caution">
    <text evidence="14">The sequence shown here is derived from an EMBL/GenBank/DDBJ whole genome shotgun (WGS) entry which is preliminary data.</text>
</comment>
<feature type="site" description="Interacts with tRNA" evidence="9">
    <location>
        <position position="106"/>
    </location>
</feature>
<dbReference type="AlphaFoldDB" id="A0A2T4IBU9"/>
<keyword evidence="12" id="KW-0547">Nucleotide-binding</keyword>
<gene>
    <name evidence="9" type="primary">dusC</name>
    <name evidence="14" type="ORF">C8261_15350</name>
</gene>
<feature type="binding site" evidence="9 12">
    <location>
        <position position="79"/>
    </location>
    <ligand>
        <name>FMN</name>
        <dbReference type="ChEBI" id="CHEBI:58210"/>
    </ligand>
</feature>
<dbReference type="InterPro" id="IPR042270">
    <property type="entry name" value="DusC_C"/>
</dbReference>
<keyword evidence="3 9" id="KW-0285">Flavoprotein</keyword>
<dbReference type="GO" id="GO:0010181">
    <property type="term" value="F:FMN binding"/>
    <property type="evidence" value="ECO:0007669"/>
    <property type="project" value="UniProtKB-UniRule"/>
</dbReference>
<feature type="site" description="Interacts with tRNA; defines subfamily-specific binding signature" evidence="9">
    <location>
        <position position="46"/>
    </location>
</feature>
<evidence type="ECO:0000256" key="7">
    <source>
        <dbReference type="ARBA" id="ARBA00022884"/>
    </source>
</evidence>
<comment type="similarity">
    <text evidence="9">Belongs to the Dus family. DusC subfamily.</text>
</comment>
<evidence type="ECO:0000313" key="14">
    <source>
        <dbReference type="EMBL" id="PTD95255.1"/>
    </source>
</evidence>
<protein>
    <recommendedName>
        <fullName evidence="9">tRNA-dihydrouridine(16) synthase</fullName>
        <ecNumber evidence="9">1.3.1.-</ecNumber>
    </recommendedName>
    <alternativeName>
        <fullName evidence="9">U16-specific dihydrouridine synthase</fullName>
        <shortName evidence="9">U16-specific Dus</shortName>
    </alternativeName>
    <alternativeName>
        <fullName evidence="9">tRNA-dihydrouridine synthase C</fullName>
    </alternativeName>
</protein>
<feature type="binding site" evidence="12">
    <location>
        <position position="179"/>
    </location>
    <ligand>
        <name>FMN</name>
        <dbReference type="ChEBI" id="CHEBI:58210"/>
    </ligand>
</feature>
<keyword evidence="4 9" id="KW-0288">FMN</keyword>
<dbReference type="InterPro" id="IPR032886">
    <property type="entry name" value="DusC"/>
</dbReference>
<keyword evidence="8 9" id="KW-0560">Oxidoreductase</keyword>
<dbReference type="Proteomes" id="UP000241193">
    <property type="component" value="Unassembled WGS sequence"/>
</dbReference>
<dbReference type="EMBL" id="PZKC01000015">
    <property type="protein sequence ID" value="PTD95255.1"/>
    <property type="molecule type" value="Genomic_DNA"/>
</dbReference>
<proteinExistence type="inferred from homology"/>
<comment type="catalytic activity">
    <reaction evidence="9">
        <text>5,6-dihydrouridine(16) in tRNA + NADP(+) = uridine(16) in tRNA + NADPH + H(+)</text>
        <dbReference type="Rhea" id="RHEA:53376"/>
        <dbReference type="Rhea" id="RHEA-COMP:13543"/>
        <dbReference type="Rhea" id="RHEA-COMP:13544"/>
        <dbReference type="ChEBI" id="CHEBI:15378"/>
        <dbReference type="ChEBI" id="CHEBI:57783"/>
        <dbReference type="ChEBI" id="CHEBI:58349"/>
        <dbReference type="ChEBI" id="CHEBI:65315"/>
        <dbReference type="ChEBI" id="CHEBI:74443"/>
    </reaction>
</comment>
<feature type="binding site" evidence="9">
    <location>
        <begin position="210"/>
        <end position="212"/>
    </location>
    <ligand>
        <name>FMN</name>
        <dbReference type="ChEBI" id="CHEBI:58210"/>
    </ligand>
</feature>
<evidence type="ECO:0000256" key="12">
    <source>
        <dbReference type="PIRSR" id="PIRSR006621-2"/>
    </source>
</evidence>
<dbReference type="SUPFAM" id="SSF51395">
    <property type="entry name" value="FMN-linked oxidoreductases"/>
    <property type="match status" value="1"/>
</dbReference>
<dbReference type="InterPro" id="IPR013785">
    <property type="entry name" value="Aldolase_TIM"/>
</dbReference>
<evidence type="ECO:0000256" key="10">
    <source>
        <dbReference type="PIRNR" id="PIRNR006621"/>
    </source>
</evidence>
<comment type="catalytic activity">
    <reaction evidence="9">
        <text>5,6-dihydrouridine(16) in tRNA + NAD(+) = uridine(16) in tRNA + NADH + H(+)</text>
        <dbReference type="Rhea" id="RHEA:53380"/>
        <dbReference type="Rhea" id="RHEA-COMP:13543"/>
        <dbReference type="Rhea" id="RHEA-COMP:13544"/>
        <dbReference type="ChEBI" id="CHEBI:15378"/>
        <dbReference type="ChEBI" id="CHEBI:57540"/>
        <dbReference type="ChEBI" id="CHEBI:57945"/>
        <dbReference type="ChEBI" id="CHEBI:65315"/>
        <dbReference type="ChEBI" id="CHEBI:74443"/>
    </reaction>
</comment>
<dbReference type="Gene3D" id="1.20.225.30">
    <property type="entry name" value="Dihydrouridine synthase, C-terminal recognition domain"/>
    <property type="match status" value="1"/>
</dbReference>
<reference evidence="14 15" key="2">
    <citation type="submission" date="2018-04" db="EMBL/GenBank/DDBJ databases">
        <title>Thauera lacus sp. nov., isolated from an saline lake in Inner Mongolia, China.</title>
        <authorList>
            <person name="Liang Q.-Y."/>
        </authorList>
    </citation>
    <scope>NUCLEOTIDE SEQUENCE [LARGE SCALE GENOMIC DNA]</scope>
    <source>
        <strain evidence="14 15">D20</strain>
    </source>
</reference>
<dbReference type="OrthoDB" id="5289281at2"/>
<comment type="similarity">
    <text evidence="10">Belongs to the dus family.</text>
</comment>
<evidence type="ECO:0000256" key="9">
    <source>
        <dbReference type="HAMAP-Rule" id="MF_02043"/>
    </source>
</evidence>
<dbReference type="GO" id="GO:0000049">
    <property type="term" value="F:tRNA binding"/>
    <property type="evidence" value="ECO:0007669"/>
    <property type="project" value="UniProtKB-UniRule"/>
</dbReference>
<dbReference type="GO" id="GO:0050660">
    <property type="term" value="F:flavin adenine dinucleotide binding"/>
    <property type="evidence" value="ECO:0007669"/>
    <property type="project" value="InterPro"/>
</dbReference>
<dbReference type="CDD" id="cd02801">
    <property type="entry name" value="DUS_like_FMN"/>
    <property type="match status" value="1"/>
</dbReference>
<organism evidence="14 15">
    <name type="scientific">Pseudothauera lacus</name>
    <dbReference type="NCBI Taxonomy" id="2136175"/>
    <lineage>
        <taxon>Bacteria</taxon>
        <taxon>Pseudomonadati</taxon>
        <taxon>Pseudomonadota</taxon>
        <taxon>Betaproteobacteria</taxon>
        <taxon>Rhodocyclales</taxon>
        <taxon>Zoogloeaceae</taxon>
        <taxon>Pseudothauera</taxon>
    </lineage>
</organism>
<evidence type="ECO:0000256" key="5">
    <source>
        <dbReference type="ARBA" id="ARBA00022694"/>
    </source>
</evidence>
<dbReference type="InterPro" id="IPR001269">
    <property type="entry name" value="DUS_fam"/>
</dbReference>
<dbReference type="PROSITE" id="PS01136">
    <property type="entry name" value="UPF0034"/>
    <property type="match status" value="1"/>
</dbReference>
<dbReference type="Gene3D" id="3.20.20.70">
    <property type="entry name" value="Aldolase class I"/>
    <property type="match status" value="1"/>
</dbReference>
<dbReference type="EC" id="1.3.1.-" evidence="9"/>
<dbReference type="InterPro" id="IPR018517">
    <property type="entry name" value="tRNA_hU_synthase_CS"/>
</dbReference>
<evidence type="ECO:0000256" key="6">
    <source>
        <dbReference type="ARBA" id="ARBA00022857"/>
    </source>
</evidence>
<evidence type="ECO:0000259" key="13">
    <source>
        <dbReference type="Pfam" id="PF01207"/>
    </source>
</evidence>
<comment type="caution">
    <text evidence="9">Lacks conserved residue(s) required for the propagation of feature annotation.</text>
</comment>
<dbReference type="PIRSF" id="PIRSF006621">
    <property type="entry name" value="Dus"/>
    <property type="match status" value="1"/>
</dbReference>
<dbReference type="PANTHER" id="PTHR11082:SF26">
    <property type="entry name" value="TRNA-DIHYDROURIDINE(16) SYNTHASE"/>
    <property type="match status" value="1"/>
</dbReference>
<dbReference type="GO" id="GO:0102262">
    <property type="term" value="F:tRNA-dihydrouridine16 synthase activity"/>
    <property type="evidence" value="ECO:0007669"/>
    <property type="project" value="RHEA"/>
</dbReference>
<feature type="binding site" evidence="9 12">
    <location>
        <position position="150"/>
    </location>
    <ligand>
        <name>FMN</name>
        <dbReference type="ChEBI" id="CHEBI:58210"/>
    </ligand>
</feature>
<evidence type="ECO:0000256" key="2">
    <source>
        <dbReference type="ARBA" id="ARBA00022555"/>
    </source>
</evidence>
<evidence type="ECO:0000256" key="3">
    <source>
        <dbReference type="ARBA" id="ARBA00022630"/>
    </source>
</evidence>
<keyword evidence="7 9" id="KW-0694">RNA-binding</keyword>
<feature type="active site" description="Proton donor" evidence="9 11">
    <location>
        <position position="109"/>
    </location>
</feature>
<dbReference type="InterPro" id="IPR035587">
    <property type="entry name" value="DUS-like_FMN-bd"/>
</dbReference>
<dbReference type="PANTHER" id="PTHR11082">
    <property type="entry name" value="TRNA-DIHYDROURIDINE SYNTHASE"/>
    <property type="match status" value="1"/>
</dbReference>
<keyword evidence="5 9" id="KW-0819">tRNA processing</keyword>
<dbReference type="HAMAP" id="MF_02043">
    <property type="entry name" value="DusC_subfam"/>
    <property type="match status" value="1"/>
</dbReference>
<keyword evidence="6 9" id="KW-0521">NADP</keyword>
<reference evidence="14 15" key="1">
    <citation type="submission" date="2018-03" db="EMBL/GenBank/DDBJ databases">
        <authorList>
            <person name="Keele B.F."/>
        </authorList>
    </citation>
    <scope>NUCLEOTIDE SEQUENCE [LARGE SCALE GENOMIC DNA]</scope>
    <source>
        <strain evidence="14 15">D20</strain>
    </source>
</reference>
<evidence type="ECO:0000256" key="11">
    <source>
        <dbReference type="PIRSR" id="PIRSR006621-1"/>
    </source>
</evidence>